<dbReference type="EMBL" id="KN716426">
    <property type="protein sequence ID" value="KJH45116.1"/>
    <property type="molecule type" value="Genomic_DNA"/>
</dbReference>
<name>A0A0D8XRU8_DICVI</name>
<keyword evidence="1" id="KW-0689">Ribosomal protein</keyword>
<dbReference type="GO" id="GO:0005840">
    <property type="term" value="C:ribosome"/>
    <property type="evidence" value="ECO:0007669"/>
    <property type="project" value="UniProtKB-KW"/>
</dbReference>
<sequence length="93" mass="10439">MYQKWKNKEQSDISNNVSFTSPKNGIEFESSIDDGDRIMAEKILTGGRWISLHGNRSSKVKVGHHHSGIIYGICEIQDCHEAKKAFLSFGNNA</sequence>
<reference evidence="2" key="2">
    <citation type="journal article" date="2016" name="Sci. Rep.">
        <title>Dictyocaulus viviparus genome, variome and transcriptome elucidate lungworm biology and support future intervention.</title>
        <authorList>
            <person name="McNulty S.N."/>
            <person name="Strube C."/>
            <person name="Rosa B.A."/>
            <person name="Martin J.C."/>
            <person name="Tyagi R."/>
            <person name="Choi Y.J."/>
            <person name="Wang Q."/>
            <person name="Hallsworth Pepin K."/>
            <person name="Zhang X."/>
            <person name="Ozersky P."/>
            <person name="Wilson R.K."/>
            <person name="Sternberg P.W."/>
            <person name="Gasser R.B."/>
            <person name="Mitreva M."/>
        </authorList>
    </citation>
    <scope>NUCLEOTIDE SEQUENCE [LARGE SCALE GENOMIC DNA]</scope>
    <source>
        <strain evidence="2">HannoverDv2000</strain>
    </source>
</reference>
<dbReference type="Proteomes" id="UP000053766">
    <property type="component" value="Unassembled WGS sequence"/>
</dbReference>
<dbReference type="AlphaFoldDB" id="A0A0D8XRU8"/>
<evidence type="ECO:0000313" key="1">
    <source>
        <dbReference type="EMBL" id="KJH45116.1"/>
    </source>
</evidence>
<accession>A0A0D8XRU8</accession>
<proteinExistence type="predicted"/>
<keyword evidence="2" id="KW-1185">Reference proteome</keyword>
<gene>
    <name evidence="1" type="ORF">DICVIV_08842</name>
</gene>
<reference evidence="1 2" key="1">
    <citation type="submission" date="2013-11" db="EMBL/GenBank/DDBJ databases">
        <title>Draft genome of the bovine lungworm Dictyocaulus viviparus.</title>
        <authorList>
            <person name="Mitreva M."/>
        </authorList>
    </citation>
    <scope>NUCLEOTIDE SEQUENCE [LARGE SCALE GENOMIC DNA]</scope>
    <source>
        <strain evidence="1 2">HannoverDv2000</strain>
    </source>
</reference>
<evidence type="ECO:0000313" key="2">
    <source>
        <dbReference type="Proteomes" id="UP000053766"/>
    </source>
</evidence>
<protein>
    <submittedName>
        <fullName evidence="1">50S ribosomal protein L13 domain protein</fullName>
    </submittedName>
</protein>
<organism evidence="1 2">
    <name type="scientific">Dictyocaulus viviparus</name>
    <name type="common">Bovine lungworm</name>
    <dbReference type="NCBI Taxonomy" id="29172"/>
    <lineage>
        <taxon>Eukaryota</taxon>
        <taxon>Metazoa</taxon>
        <taxon>Ecdysozoa</taxon>
        <taxon>Nematoda</taxon>
        <taxon>Chromadorea</taxon>
        <taxon>Rhabditida</taxon>
        <taxon>Rhabditina</taxon>
        <taxon>Rhabditomorpha</taxon>
        <taxon>Strongyloidea</taxon>
        <taxon>Metastrongylidae</taxon>
        <taxon>Dictyocaulus</taxon>
    </lineage>
</organism>
<keyword evidence="1" id="KW-0687">Ribonucleoprotein</keyword>